<proteinExistence type="inferred from homology"/>
<dbReference type="Gene3D" id="3.40.1280.10">
    <property type="match status" value="1"/>
</dbReference>
<evidence type="ECO:0000313" key="17">
    <source>
        <dbReference type="Proteomes" id="UP001444625"/>
    </source>
</evidence>
<evidence type="ECO:0000256" key="3">
    <source>
        <dbReference type="ARBA" id="ARBA00012328"/>
    </source>
</evidence>
<dbReference type="InterPro" id="IPR015947">
    <property type="entry name" value="PUA-like_sf"/>
</dbReference>
<dbReference type="InterPro" id="IPR046887">
    <property type="entry name" value="RsmE_PUA-like"/>
</dbReference>
<dbReference type="PIRSF" id="PIRSF015601">
    <property type="entry name" value="MTase_slr0722"/>
    <property type="match status" value="1"/>
</dbReference>
<name>A0ABU9XD13_9BACI</name>
<evidence type="ECO:0000256" key="1">
    <source>
        <dbReference type="ARBA" id="ARBA00004496"/>
    </source>
</evidence>
<reference evidence="16 17" key="1">
    <citation type="submission" date="2024-05" db="EMBL/GenBank/DDBJ databases">
        <authorList>
            <person name="Haq I."/>
            <person name="Ullah Z."/>
            <person name="Ahmad R."/>
            <person name="Li M."/>
            <person name="Tong Y."/>
        </authorList>
    </citation>
    <scope>NUCLEOTIDE SEQUENCE [LARGE SCALE GENOMIC DNA]</scope>
    <source>
        <strain evidence="16 17">16A2E</strain>
    </source>
</reference>
<dbReference type="Gene3D" id="2.40.240.20">
    <property type="entry name" value="Hypothetical PUA domain-like, domain 1"/>
    <property type="match status" value="1"/>
</dbReference>
<sequence length="256" mass="29382">MQRYFIPEANWDDNLVHIDGDDFHHIVRVMRMQIGDKIICNQPTAKAAICTITQIDETFVTAQVEEWLENNSELPVFVTIAQGLPKGDKMDYVLQKGTELGVHTFIPFQAERSVVKWDARKEEKKLSRFRKIVKEASEQSHRQLLPEIKSAMQLTELIEESKSYQVKLFAYEEEAKTNTFHSLASMIRKLQEDDRVIICIGPEGGFSKEEVDALKQHHFIPVRLGPRILRTETAALYAMASISYQLEELGGQSCQQ</sequence>
<protein>
    <recommendedName>
        <fullName evidence="4 12">Ribosomal RNA small subunit methyltransferase E</fullName>
        <ecNumber evidence="3 12">2.1.1.193</ecNumber>
    </recommendedName>
</protein>
<keyword evidence="9 12" id="KW-0949">S-adenosyl-L-methionine</keyword>
<dbReference type="Pfam" id="PF20260">
    <property type="entry name" value="PUA_4"/>
    <property type="match status" value="1"/>
</dbReference>
<organism evidence="16 17">
    <name type="scientific">Ornithinibacillus xuwenensis</name>
    <dbReference type="NCBI Taxonomy" id="3144668"/>
    <lineage>
        <taxon>Bacteria</taxon>
        <taxon>Bacillati</taxon>
        <taxon>Bacillota</taxon>
        <taxon>Bacilli</taxon>
        <taxon>Bacillales</taxon>
        <taxon>Bacillaceae</taxon>
        <taxon>Ornithinibacillus</taxon>
    </lineage>
</organism>
<comment type="catalytic activity">
    <reaction evidence="11 12">
        <text>uridine(1498) in 16S rRNA + S-adenosyl-L-methionine = N(3)-methyluridine(1498) in 16S rRNA + S-adenosyl-L-homocysteine + H(+)</text>
        <dbReference type="Rhea" id="RHEA:42920"/>
        <dbReference type="Rhea" id="RHEA-COMP:10283"/>
        <dbReference type="Rhea" id="RHEA-COMP:10284"/>
        <dbReference type="ChEBI" id="CHEBI:15378"/>
        <dbReference type="ChEBI" id="CHEBI:57856"/>
        <dbReference type="ChEBI" id="CHEBI:59789"/>
        <dbReference type="ChEBI" id="CHEBI:65315"/>
        <dbReference type="ChEBI" id="CHEBI:74502"/>
        <dbReference type="EC" id="2.1.1.193"/>
    </reaction>
</comment>
<comment type="caution">
    <text evidence="16">The sequence shown here is derived from an EMBL/GenBank/DDBJ whole genome shotgun (WGS) entry which is preliminary data.</text>
</comment>
<evidence type="ECO:0000259" key="15">
    <source>
        <dbReference type="Pfam" id="PF20260"/>
    </source>
</evidence>
<evidence type="ECO:0000259" key="14">
    <source>
        <dbReference type="Pfam" id="PF04452"/>
    </source>
</evidence>
<dbReference type="SUPFAM" id="SSF88697">
    <property type="entry name" value="PUA domain-like"/>
    <property type="match status" value="1"/>
</dbReference>
<evidence type="ECO:0000256" key="4">
    <source>
        <dbReference type="ARBA" id="ARBA00013673"/>
    </source>
</evidence>
<dbReference type="NCBIfam" id="NF008691">
    <property type="entry name" value="PRK11713.1-4"/>
    <property type="match status" value="1"/>
</dbReference>
<evidence type="ECO:0000256" key="7">
    <source>
        <dbReference type="ARBA" id="ARBA00022603"/>
    </source>
</evidence>
<feature type="domain" description="Ribosomal RNA small subunit methyltransferase E PUA-like" evidence="15">
    <location>
        <begin position="18"/>
        <end position="64"/>
    </location>
</feature>
<dbReference type="NCBIfam" id="TIGR00046">
    <property type="entry name" value="RsmE family RNA methyltransferase"/>
    <property type="match status" value="1"/>
</dbReference>
<dbReference type="CDD" id="cd18084">
    <property type="entry name" value="RsmE-like"/>
    <property type="match status" value="1"/>
</dbReference>
<keyword evidence="8 12" id="KW-0808">Transferase</keyword>
<dbReference type="Pfam" id="PF04452">
    <property type="entry name" value="Methyltrans_RNA"/>
    <property type="match status" value="1"/>
</dbReference>
<keyword evidence="7 12" id="KW-0489">Methyltransferase</keyword>
<dbReference type="Proteomes" id="UP001444625">
    <property type="component" value="Unassembled WGS sequence"/>
</dbReference>
<evidence type="ECO:0000256" key="13">
    <source>
        <dbReference type="SAM" id="Coils"/>
    </source>
</evidence>
<comment type="similarity">
    <text evidence="2 12">Belongs to the RNA methyltransferase RsmE family.</text>
</comment>
<gene>
    <name evidence="16" type="ORF">ABC228_01955</name>
</gene>
<comment type="subcellular location">
    <subcellularLocation>
        <location evidence="1 12">Cytoplasm</location>
    </subcellularLocation>
</comment>
<feature type="coiled-coil region" evidence="13">
    <location>
        <begin position="119"/>
        <end position="174"/>
    </location>
</feature>
<evidence type="ECO:0000256" key="5">
    <source>
        <dbReference type="ARBA" id="ARBA00022490"/>
    </source>
</evidence>
<dbReference type="PANTHER" id="PTHR30027:SF3">
    <property type="entry name" value="16S RRNA (URACIL(1498)-N(3))-METHYLTRANSFERASE"/>
    <property type="match status" value="1"/>
</dbReference>
<keyword evidence="6 12" id="KW-0698">rRNA processing</keyword>
<dbReference type="RefSeq" id="WP_345823410.1">
    <property type="nucleotide sequence ID" value="NZ_JBDIML010000001.1"/>
</dbReference>
<evidence type="ECO:0000256" key="2">
    <source>
        <dbReference type="ARBA" id="ARBA00005528"/>
    </source>
</evidence>
<dbReference type="PANTHER" id="PTHR30027">
    <property type="entry name" value="RIBOSOMAL RNA SMALL SUBUNIT METHYLTRANSFERASE E"/>
    <property type="match status" value="1"/>
</dbReference>
<accession>A0ABU9XD13</accession>
<keyword evidence="17" id="KW-1185">Reference proteome</keyword>
<dbReference type="InterPro" id="IPR046886">
    <property type="entry name" value="RsmE_MTase_dom"/>
</dbReference>
<evidence type="ECO:0000256" key="10">
    <source>
        <dbReference type="ARBA" id="ARBA00025699"/>
    </source>
</evidence>
<dbReference type="SUPFAM" id="SSF75217">
    <property type="entry name" value="alpha/beta knot"/>
    <property type="match status" value="1"/>
</dbReference>
<dbReference type="NCBIfam" id="NF008692">
    <property type="entry name" value="PRK11713.1-5"/>
    <property type="match status" value="1"/>
</dbReference>
<evidence type="ECO:0000313" key="16">
    <source>
        <dbReference type="EMBL" id="MEN2765940.1"/>
    </source>
</evidence>
<dbReference type="InterPro" id="IPR006700">
    <property type="entry name" value="RsmE"/>
</dbReference>
<dbReference type="InterPro" id="IPR029026">
    <property type="entry name" value="tRNA_m1G_MTases_N"/>
</dbReference>
<dbReference type="EC" id="2.1.1.193" evidence="3 12"/>
<evidence type="ECO:0000256" key="11">
    <source>
        <dbReference type="ARBA" id="ARBA00047944"/>
    </source>
</evidence>
<evidence type="ECO:0000256" key="8">
    <source>
        <dbReference type="ARBA" id="ARBA00022679"/>
    </source>
</evidence>
<evidence type="ECO:0000256" key="12">
    <source>
        <dbReference type="PIRNR" id="PIRNR015601"/>
    </source>
</evidence>
<evidence type="ECO:0000256" key="9">
    <source>
        <dbReference type="ARBA" id="ARBA00022691"/>
    </source>
</evidence>
<keyword evidence="13" id="KW-0175">Coiled coil</keyword>
<comment type="function">
    <text evidence="10 12">Specifically methylates the N3 position of the uracil ring of uridine 1498 (m3U1498) in 16S rRNA. Acts on the fully assembled 30S ribosomal subunit.</text>
</comment>
<dbReference type="GO" id="GO:0008168">
    <property type="term" value="F:methyltransferase activity"/>
    <property type="evidence" value="ECO:0007669"/>
    <property type="project" value="UniProtKB-KW"/>
</dbReference>
<evidence type="ECO:0000256" key="6">
    <source>
        <dbReference type="ARBA" id="ARBA00022552"/>
    </source>
</evidence>
<keyword evidence="5 12" id="KW-0963">Cytoplasm</keyword>
<dbReference type="EMBL" id="JBDIML010000001">
    <property type="protein sequence ID" value="MEN2765940.1"/>
    <property type="molecule type" value="Genomic_DNA"/>
</dbReference>
<feature type="domain" description="Ribosomal RNA small subunit methyltransferase E methyltransferase" evidence="14">
    <location>
        <begin position="73"/>
        <end position="242"/>
    </location>
</feature>
<dbReference type="GO" id="GO:0032259">
    <property type="term" value="P:methylation"/>
    <property type="evidence" value="ECO:0007669"/>
    <property type="project" value="UniProtKB-KW"/>
</dbReference>
<dbReference type="InterPro" id="IPR029028">
    <property type="entry name" value="Alpha/beta_knot_MTases"/>
</dbReference>